<dbReference type="InterPro" id="IPR011600">
    <property type="entry name" value="Pept_C14_caspase"/>
</dbReference>
<dbReference type="KEGG" id="afs:AFR_17670"/>
<dbReference type="Gene3D" id="3.40.50.1460">
    <property type="match status" value="1"/>
</dbReference>
<sequence length="855" mass="90658">MTPKTISARARRRARYTGETYAQARDAVLRLTAAGATALPEAHNAAQQRLESRIMSAILSRPAPAGLLPVRAVRPFGDGIELLITEGLTEPFCGDVFAPLDGFTARPRGHAIEVSDAASSARVLLRNLSLRRYRTAVAAGSDEPASVDPARQGEVSAMLRRLALLDEPDVAGWASDWFRWVARLSAEPARQPGEQLVAMLADPLFGCAVSGVDGLENVRRRRLAPFRAPAPRRRRVFALMVGIDRYLGPMPALRGCRNDIEAAISHLRGIIPDDLHVVALYDEQATRAAVLAGFHDHLGQAGQGDSVLFWFSGSGSQAQSPLDPGPVQTLVCSDSRVDDVPDLYAPELTRLVDDIAGRGAHVVTVLDACHSGGLSARPSIVRSPEELAPDLPLGSLPGLLREDGRTAVRPEHVALAACRADETAQEMVIDGATRGLFSSALLSALTRLGPGATYRELMIAARAQVEDRIEHQVPTMSPVDGRLIDQPFLGGPVRRPATRAVMRRVREQWEIDLGACHGFAADGDGPTLVAVAGSGPLRQAQVLEVQVAKSLVAPVGWEPDPGAQYPVALAAVPRPAVSLAFDNTAGAAAAGLRAAIETAGPGGRPSPYLRVVETGPPDVIVSEADGLTALDGNTGKPLGILPDQDPVRELERLSQWLQLRRLDNPGSPLAGAVKIELISGGGGRLPVGADGTVELAYRFAGDGWQSPEVRISLRNTTDRRLYCILVDLAGEARSHVDLFPGGWVDPGKVAAAMRGRQIRVSLPQSRPVMPGATATDWLKLLVAEQPLDAEKYLLPRTGQGGRAGESRLSRPATAAPVSGSLVGHRDVAAAYRGDLGGGDWAVTTLRLITSVPVAV</sequence>
<evidence type="ECO:0000313" key="3">
    <source>
        <dbReference type="EMBL" id="AGZ41812.1"/>
    </source>
</evidence>
<dbReference type="EMBL" id="CP006272">
    <property type="protein sequence ID" value="AGZ41812.1"/>
    <property type="molecule type" value="Genomic_DNA"/>
</dbReference>
<dbReference type="HOGENOM" id="CLU_016759_0_0_11"/>
<dbReference type="RefSeq" id="WP_023362097.1">
    <property type="nucleotide sequence ID" value="NC_022657.1"/>
</dbReference>
<name>U5VYF5_9ACTN</name>
<dbReference type="GO" id="GO:0005737">
    <property type="term" value="C:cytoplasm"/>
    <property type="evidence" value="ECO:0007669"/>
    <property type="project" value="TreeGrafter"/>
</dbReference>
<evidence type="ECO:0000256" key="1">
    <source>
        <dbReference type="SAM" id="MobiDB-lite"/>
    </source>
</evidence>
<organism evidence="3 4">
    <name type="scientific">Actinoplanes friuliensis DSM 7358</name>
    <dbReference type="NCBI Taxonomy" id="1246995"/>
    <lineage>
        <taxon>Bacteria</taxon>
        <taxon>Bacillati</taxon>
        <taxon>Actinomycetota</taxon>
        <taxon>Actinomycetes</taxon>
        <taxon>Micromonosporales</taxon>
        <taxon>Micromonosporaceae</taxon>
        <taxon>Actinoplanes</taxon>
    </lineage>
</organism>
<dbReference type="STRING" id="1246995.AFR_17670"/>
<evidence type="ECO:0000259" key="2">
    <source>
        <dbReference type="Pfam" id="PF00656"/>
    </source>
</evidence>
<dbReference type="GO" id="GO:0004197">
    <property type="term" value="F:cysteine-type endopeptidase activity"/>
    <property type="evidence" value="ECO:0007669"/>
    <property type="project" value="InterPro"/>
</dbReference>
<dbReference type="PANTHER" id="PTHR48104:SF30">
    <property type="entry name" value="METACASPASE-1"/>
    <property type="match status" value="1"/>
</dbReference>
<reference evidence="3 4" key="1">
    <citation type="journal article" date="2014" name="J. Biotechnol.">
        <title>Complete genome sequence of the actinobacterium Actinoplanes friuliensis HAG 010964, producer of the lipopeptide antibiotic friulimycin.</title>
        <authorList>
            <person name="Ruckert C."/>
            <person name="Szczepanowski R."/>
            <person name="Albersmeier A."/>
            <person name="Goesmann A."/>
            <person name="Fischer N."/>
            <person name="Steinkamper A."/>
            <person name="Puhler A."/>
            <person name="Biener R."/>
            <person name="Schwartz D."/>
            <person name="Kalinowski J."/>
        </authorList>
    </citation>
    <scope>NUCLEOTIDE SEQUENCE [LARGE SCALE GENOMIC DNA]</scope>
    <source>
        <strain evidence="3 4">DSM 7358</strain>
    </source>
</reference>
<dbReference type="eggNOG" id="COG4249">
    <property type="taxonomic scope" value="Bacteria"/>
</dbReference>
<dbReference type="PANTHER" id="PTHR48104">
    <property type="entry name" value="METACASPASE-4"/>
    <property type="match status" value="1"/>
</dbReference>
<feature type="region of interest" description="Disordered" evidence="1">
    <location>
        <begin position="795"/>
        <end position="817"/>
    </location>
</feature>
<feature type="domain" description="Peptidase C14 caspase" evidence="2">
    <location>
        <begin position="237"/>
        <end position="477"/>
    </location>
</feature>
<dbReference type="Proteomes" id="UP000017746">
    <property type="component" value="Chromosome"/>
</dbReference>
<dbReference type="Pfam" id="PF00656">
    <property type="entry name" value="Peptidase_C14"/>
    <property type="match status" value="1"/>
</dbReference>
<proteinExistence type="predicted"/>
<keyword evidence="4" id="KW-1185">Reference proteome</keyword>
<protein>
    <recommendedName>
        <fullName evidence="2">Peptidase C14 caspase domain-containing protein</fullName>
    </recommendedName>
</protein>
<dbReference type="PATRIC" id="fig|1246995.3.peg.3582"/>
<accession>U5VYF5</accession>
<dbReference type="OrthoDB" id="8447555at2"/>
<dbReference type="GO" id="GO:0006508">
    <property type="term" value="P:proteolysis"/>
    <property type="evidence" value="ECO:0007669"/>
    <property type="project" value="InterPro"/>
</dbReference>
<gene>
    <name evidence="3" type="ORF">AFR_17670</name>
</gene>
<dbReference type="AlphaFoldDB" id="U5VYF5"/>
<evidence type="ECO:0000313" key="4">
    <source>
        <dbReference type="Proteomes" id="UP000017746"/>
    </source>
</evidence>
<dbReference type="InterPro" id="IPR050452">
    <property type="entry name" value="Metacaspase"/>
</dbReference>